<dbReference type="Gene3D" id="1.10.10.10">
    <property type="entry name" value="Winged helix-like DNA-binding domain superfamily/Winged helix DNA-binding domain"/>
    <property type="match status" value="1"/>
</dbReference>
<dbReference type="Pfam" id="PF00126">
    <property type="entry name" value="HTH_1"/>
    <property type="match status" value="1"/>
</dbReference>
<dbReference type="GO" id="GO:0003677">
    <property type="term" value="F:DNA binding"/>
    <property type="evidence" value="ECO:0007669"/>
    <property type="project" value="UniProtKB-KW"/>
</dbReference>
<dbReference type="PANTHER" id="PTHR30346:SF0">
    <property type="entry name" value="HCA OPERON TRANSCRIPTIONAL ACTIVATOR HCAR"/>
    <property type="match status" value="1"/>
</dbReference>
<keyword evidence="3" id="KW-0238">DNA-binding</keyword>
<dbReference type="InterPro" id="IPR036388">
    <property type="entry name" value="WH-like_DNA-bd_sf"/>
</dbReference>
<reference evidence="7" key="1">
    <citation type="submission" date="2021-03" db="EMBL/GenBank/DDBJ databases">
        <title>Streptomyces strains.</title>
        <authorList>
            <person name="Lund M.B."/>
            <person name="Toerring T."/>
        </authorList>
    </citation>
    <scope>NUCLEOTIDE SEQUENCE</scope>
    <source>
        <strain evidence="7">JCM 4242</strain>
    </source>
</reference>
<dbReference type="PROSITE" id="PS50931">
    <property type="entry name" value="HTH_LYSR"/>
    <property type="match status" value="1"/>
</dbReference>
<evidence type="ECO:0000256" key="2">
    <source>
        <dbReference type="ARBA" id="ARBA00023015"/>
    </source>
</evidence>
<dbReference type="Pfam" id="PF03466">
    <property type="entry name" value="LysR_substrate"/>
    <property type="match status" value="1"/>
</dbReference>
<dbReference type="GO" id="GO:0032993">
    <property type="term" value="C:protein-DNA complex"/>
    <property type="evidence" value="ECO:0007669"/>
    <property type="project" value="TreeGrafter"/>
</dbReference>
<evidence type="ECO:0000256" key="3">
    <source>
        <dbReference type="ARBA" id="ARBA00023125"/>
    </source>
</evidence>
<dbReference type="CDD" id="cd08414">
    <property type="entry name" value="PBP2_LTTR_aromatics_like"/>
    <property type="match status" value="1"/>
</dbReference>
<feature type="region of interest" description="Disordered" evidence="5">
    <location>
        <begin position="308"/>
        <end position="332"/>
    </location>
</feature>
<dbReference type="InterPro" id="IPR036390">
    <property type="entry name" value="WH_DNA-bd_sf"/>
</dbReference>
<feature type="domain" description="HTH lysR-type" evidence="6">
    <location>
        <begin position="9"/>
        <end position="66"/>
    </location>
</feature>
<dbReference type="Gene3D" id="3.40.190.10">
    <property type="entry name" value="Periplasmic binding protein-like II"/>
    <property type="match status" value="2"/>
</dbReference>
<dbReference type="RefSeq" id="WP_086574459.1">
    <property type="nucleotide sequence ID" value="NZ_JAFMOF010000001.1"/>
</dbReference>
<sequence length="332" mass="36010">MAKGSVSDPSVRQLRLLLVLSEELHFGRAAQRLFISQPAFSRQIRALEERLGLTLVERSTRRVELTTAGEALLPHARAMVDAADGLRQAVDTARRTRTLSGRLVFGAYAVALPVIRAVVERMGRLHPGLDVELREVTFAEQAQVLLEDRVDAVLCFGPLPPGLQTLEVATQHRLVCLPDGHPLAHRDRVTIAELAGIPLVNVADRVPRVYREFWSVDPRPDGSPVLATDHRATTLDTLMSAVCLGQGITFAAADVRELMPRPGISYVEVTDLSPCSVVLAWAAARREKPAIVALRGVVREVCGATAGAGPNARWWDTPPPTPTPPAQSGQTP</sequence>
<dbReference type="PRINTS" id="PR00039">
    <property type="entry name" value="HTHLYSR"/>
</dbReference>
<dbReference type="AlphaFoldDB" id="A0A939FIF0"/>
<name>A0A939FIF0_9ACTN</name>
<dbReference type="SUPFAM" id="SSF46785">
    <property type="entry name" value="Winged helix' DNA-binding domain"/>
    <property type="match status" value="1"/>
</dbReference>
<proteinExistence type="inferred from homology"/>
<keyword evidence="2" id="KW-0805">Transcription regulation</keyword>
<dbReference type="InterPro" id="IPR000847">
    <property type="entry name" value="LysR_HTH_N"/>
</dbReference>
<dbReference type="PANTHER" id="PTHR30346">
    <property type="entry name" value="TRANSCRIPTIONAL DUAL REGULATOR HCAR-RELATED"/>
    <property type="match status" value="1"/>
</dbReference>
<protein>
    <submittedName>
        <fullName evidence="7">LysR family transcriptional regulator</fullName>
    </submittedName>
</protein>
<comment type="caution">
    <text evidence="7">The sequence shown here is derived from an EMBL/GenBank/DDBJ whole genome shotgun (WGS) entry which is preliminary data.</text>
</comment>
<evidence type="ECO:0000313" key="7">
    <source>
        <dbReference type="EMBL" id="MBO0651857.1"/>
    </source>
</evidence>
<accession>A0A939FIF0</accession>
<comment type="similarity">
    <text evidence="1">Belongs to the LysR transcriptional regulatory family.</text>
</comment>
<evidence type="ECO:0000256" key="4">
    <source>
        <dbReference type="ARBA" id="ARBA00023163"/>
    </source>
</evidence>
<keyword evidence="8" id="KW-1185">Reference proteome</keyword>
<dbReference type="EMBL" id="JAFMOF010000001">
    <property type="protein sequence ID" value="MBO0651857.1"/>
    <property type="molecule type" value="Genomic_DNA"/>
</dbReference>
<evidence type="ECO:0000256" key="5">
    <source>
        <dbReference type="SAM" id="MobiDB-lite"/>
    </source>
</evidence>
<organism evidence="7 8">
    <name type="scientific">Streptomyces triculaminicus</name>
    <dbReference type="NCBI Taxonomy" id="2816232"/>
    <lineage>
        <taxon>Bacteria</taxon>
        <taxon>Bacillati</taxon>
        <taxon>Actinomycetota</taxon>
        <taxon>Actinomycetes</taxon>
        <taxon>Kitasatosporales</taxon>
        <taxon>Streptomycetaceae</taxon>
        <taxon>Streptomyces</taxon>
    </lineage>
</organism>
<keyword evidence="4" id="KW-0804">Transcription</keyword>
<evidence type="ECO:0000256" key="1">
    <source>
        <dbReference type="ARBA" id="ARBA00009437"/>
    </source>
</evidence>
<evidence type="ECO:0000313" key="8">
    <source>
        <dbReference type="Proteomes" id="UP000664781"/>
    </source>
</evidence>
<dbReference type="InterPro" id="IPR005119">
    <property type="entry name" value="LysR_subst-bd"/>
</dbReference>
<dbReference type="Proteomes" id="UP000664781">
    <property type="component" value="Unassembled WGS sequence"/>
</dbReference>
<gene>
    <name evidence="7" type="ORF">J1792_03315</name>
</gene>
<evidence type="ECO:0000259" key="6">
    <source>
        <dbReference type="PROSITE" id="PS50931"/>
    </source>
</evidence>
<dbReference type="GO" id="GO:0003700">
    <property type="term" value="F:DNA-binding transcription factor activity"/>
    <property type="evidence" value="ECO:0007669"/>
    <property type="project" value="InterPro"/>
</dbReference>
<dbReference type="FunFam" id="1.10.10.10:FF:000001">
    <property type="entry name" value="LysR family transcriptional regulator"/>
    <property type="match status" value="1"/>
</dbReference>
<dbReference type="SUPFAM" id="SSF53850">
    <property type="entry name" value="Periplasmic binding protein-like II"/>
    <property type="match status" value="1"/>
</dbReference>